<evidence type="ECO:0000256" key="1">
    <source>
        <dbReference type="ARBA" id="ARBA00022737"/>
    </source>
</evidence>
<feature type="compositionally biased region" description="Polar residues" evidence="2">
    <location>
        <begin position="436"/>
        <end position="452"/>
    </location>
</feature>
<dbReference type="EMBL" id="BDSP01000134">
    <property type="protein sequence ID" value="GAX19157.1"/>
    <property type="molecule type" value="Genomic_DNA"/>
</dbReference>
<feature type="compositionally biased region" description="Low complexity" evidence="2">
    <location>
        <begin position="276"/>
        <end position="302"/>
    </location>
</feature>
<protein>
    <submittedName>
        <fullName evidence="3">Uncharacterized protein</fullName>
    </submittedName>
</protein>
<dbReference type="InterPro" id="IPR003409">
    <property type="entry name" value="MORN"/>
</dbReference>
<feature type="compositionally biased region" description="Polar residues" evidence="2">
    <location>
        <begin position="209"/>
        <end position="224"/>
    </location>
</feature>
<feature type="compositionally biased region" description="Acidic residues" evidence="2">
    <location>
        <begin position="407"/>
        <end position="425"/>
    </location>
</feature>
<feature type="compositionally biased region" description="Acidic residues" evidence="2">
    <location>
        <begin position="309"/>
        <end position="322"/>
    </location>
</feature>
<dbReference type="PANTHER" id="PTHR43215">
    <property type="entry name" value="RADIAL SPOKE HEAD 1 HOMOLOG"/>
    <property type="match status" value="1"/>
</dbReference>
<name>A0A1Z5JYP9_FISSO</name>
<dbReference type="Pfam" id="PF02493">
    <property type="entry name" value="MORN"/>
    <property type="match status" value="6"/>
</dbReference>
<dbReference type="Proteomes" id="UP000198406">
    <property type="component" value="Unassembled WGS sequence"/>
</dbReference>
<keyword evidence="4" id="KW-1185">Reference proteome</keyword>
<feature type="region of interest" description="Disordered" evidence="2">
    <location>
        <begin position="259"/>
        <end position="366"/>
    </location>
</feature>
<comment type="caution">
    <text evidence="3">The sequence shown here is derived from an EMBL/GenBank/DDBJ whole genome shotgun (WGS) entry which is preliminary data.</text>
</comment>
<sequence length="705" mass="79603">MMNGSSQHGTNAVPKCICSWRHCRTFQKQFRDSNHPVFDGVIKLKFVKDHPASQALKDSIDRVLRVAPDKADDWKPGRKEGQYVIRYYIARHHYTEKHIQKFLQDQKGFSFLKPFSVHGAKKYLYSVDPNETFQLPNADPNAEPLYLQTPNVPKEVVKAEYQRLRGEPVEEDAPAPPPPPAPKNRHHAPVTHSPQHAPKQVIGDKKDSLTVSTTRSGSYHQRQQLKTKEEENKKLKDELEMMKSQLTFLHDMVRKLQEEHFGGGGGTTVAGDHQSVRSGRSYRSRSTSNRQQQGSGRSGRSGVPREINLGDDDDDDDHVDDDSDRRTVNDEHETWREEGEDLTSEGYGSQELRHHYEYEDEDEQTTNTFQVTYKASRRNSTGTQATMGAASIVSASKSVKTLPRELELDEDEDDSESHDSLEEEAFDNRSFASAAHSRQSRSMSIHSRGTASRRSHDDEQSYHSSKRNSSRQDVGPQDHMNTKKPSRRGSIGESSQRSSRSARSTGTGGGTYEVAAMDVTDPYGEKGTYTGSISNSTGMPHGYGRLEYDRAGRWYEGDWKHGRWTGHGRLSNGDGDYYEGGLKNDHKHGHGIMKFADGRTFEGEYINGQMIAGKMTYQDGSTYSGSWVDGMRHGRGKCVFTDDSIYEGEFREGEFCGLGKMSWSDGGWYEGEWWNGEMHGSGKEIRPDGSIRHDGEWCKGQPIRR</sequence>
<dbReference type="OrthoDB" id="418492at2759"/>
<feature type="compositionally biased region" description="Basic and acidic residues" evidence="2">
    <location>
        <begin position="323"/>
        <end position="337"/>
    </location>
</feature>
<dbReference type="SMART" id="SM00698">
    <property type="entry name" value="MORN"/>
    <property type="match status" value="6"/>
</dbReference>
<keyword evidence="1" id="KW-0677">Repeat</keyword>
<evidence type="ECO:0000313" key="3">
    <source>
        <dbReference type="EMBL" id="GAX19157.1"/>
    </source>
</evidence>
<proteinExistence type="predicted"/>
<organism evidence="3 4">
    <name type="scientific">Fistulifera solaris</name>
    <name type="common">Oleaginous diatom</name>
    <dbReference type="NCBI Taxonomy" id="1519565"/>
    <lineage>
        <taxon>Eukaryota</taxon>
        <taxon>Sar</taxon>
        <taxon>Stramenopiles</taxon>
        <taxon>Ochrophyta</taxon>
        <taxon>Bacillariophyta</taxon>
        <taxon>Bacillariophyceae</taxon>
        <taxon>Bacillariophycidae</taxon>
        <taxon>Naviculales</taxon>
        <taxon>Naviculaceae</taxon>
        <taxon>Fistulifera</taxon>
    </lineage>
</organism>
<dbReference type="PANTHER" id="PTHR43215:SF14">
    <property type="entry name" value="RADIAL SPOKE HEAD 1 HOMOLOG"/>
    <property type="match status" value="1"/>
</dbReference>
<dbReference type="InParanoid" id="A0A1Z5JYP9"/>
<feature type="region of interest" description="Disordered" evidence="2">
    <location>
        <begin position="394"/>
        <end position="514"/>
    </location>
</feature>
<reference evidence="3 4" key="1">
    <citation type="journal article" date="2015" name="Plant Cell">
        <title>Oil accumulation by the oleaginous diatom Fistulifera solaris as revealed by the genome and transcriptome.</title>
        <authorList>
            <person name="Tanaka T."/>
            <person name="Maeda Y."/>
            <person name="Veluchamy A."/>
            <person name="Tanaka M."/>
            <person name="Abida H."/>
            <person name="Marechal E."/>
            <person name="Bowler C."/>
            <person name="Muto M."/>
            <person name="Sunaga Y."/>
            <person name="Tanaka M."/>
            <person name="Yoshino T."/>
            <person name="Taniguchi T."/>
            <person name="Fukuda Y."/>
            <person name="Nemoto M."/>
            <person name="Matsumoto M."/>
            <person name="Wong P.S."/>
            <person name="Aburatani S."/>
            <person name="Fujibuchi W."/>
        </authorList>
    </citation>
    <scope>NUCLEOTIDE SEQUENCE [LARGE SCALE GENOMIC DNA]</scope>
    <source>
        <strain evidence="3 4">JPCC DA0580</strain>
    </source>
</reference>
<dbReference type="SUPFAM" id="SSF82185">
    <property type="entry name" value="Histone H3 K4-specific methyltransferase SET7/9 N-terminal domain"/>
    <property type="match status" value="2"/>
</dbReference>
<dbReference type="Gene3D" id="2.20.110.10">
    <property type="entry name" value="Histone H3 K4-specific methyltransferase SET7/9 N-terminal domain"/>
    <property type="match status" value="3"/>
</dbReference>
<evidence type="ECO:0000313" key="4">
    <source>
        <dbReference type="Proteomes" id="UP000198406"/>
    </source>
</evidence>
<feature type="region of interest" description="Disordered" evidence="2">
    <location>
        <begin position="166"/>
        <end position="233"/>
    </location>
</feature>
<feature type="compositionally biased region" description="Low complexity" evidence="2">
    <location>
        <begin position="488"/>
        <end position="505"/>
    </location>
</feature>
<dbReference type="AlphaFoldDB" id="A0A1Z5JYP9"/>
<evidence type="ECO:0000256" key="2">
    <source>
        <dbReference type="SAM" id="MobiDB-lite"/>
    </source>
</evidence>
<accession>A0A1Z5JYP9</accession>
<gene>
    <name evidence="3" type="ORF">FisN_3Lh101</name>
</gene>